<dbReference type="SUPFAM" id="SSF48097">
    <property type="entry name" value="Regulator of G-protein signaling, RGS"/>
    <property type="match status" value="1"/>
</dbReference>
<dbReference type="InterPro" id="IPR000008">
    <property type="entry name" value="C2_dom"/>
</dbReference>
<dbReference type="PROSITE" id="PS50132">
    <property type="entry name" value="RGS"/>
    <property type="match status" value="1"/>
</dbReference>
<dbReference type="Gene3D" id="1.10.167.10">
    <property type="entry name" value="Regulator of G-protein Signalling 4, domain 2"/>
    <property type="match status" value="1"/>
</dbReference>
<evidence type="ECO:0000313" key="8">
    <source>
        <dbReference type="RefSeq" id="XP_017690800.1"/>
    </source>
</evidence>
<dbReference type="SMART" id="SM00239">
    <property type="entry name" value="C2"/>
    <property type="match status" value="1"/>
</dbReference>
<evidence type="ECO:0000256" key="2">
    <source>
        <dbReference type="SAM" id="MobiDB-lite"/>
    </source>
</evidence>
<organism evidence="6 7">
    <name type="scientific">Lepidothrix coronata</name>
    <name type="common">blue-crowned manakin</name>
    <dbReference type="NCBI Taxonomy" id="321398"/>
    <lineage>
        <taxon>Eukaryota</taxon>
        <taxon>Metazoa</taxon>
        <taxon>Chordata</taxon>
        <taxon>Craniata</taxon>
        <taxon>Vertebrata</taxon>
        <taxon>Euteleostomi</taxon>
        <taxon>Archelosauria</taxon>
        <taxon>Archosauria</taxon>
        <taxon>Dinosauria</taxon>
        <taxon>Saurischia</taxon>
        <taxon>Theropoda</taxon>
        <taxon>Coelurosauria</taxon>
        <taxon>Aves</taxon>
        <taxon>Neognathae</taxon>
        <taxon>Neoaves</taxon>
        <taxon>Telluraves</taxon>
        <taxon>Australaves</taxon>
        <taxon>Passeriformes</taxon>
        <taxon>Pipridae</taxon>
        <taxon>Lepidothrix</taxon>
    </lineage>
</organism>
<dbReference type="InterPro" id="IPR024066">
    <property type="entry name" value="RGS_subdom1/3"/>
</dbReference>
<dbReference type="SMART" id="SM00315">
    <property type="entry name" value="RGS"/>
    <property type="match status" value="1"/>
</dbReference>
<dbReference type="FunFam" id="1.10.167.10:FF:000001">
    <property type="entry name" value="Putative regulator of g-protein signaling 12"/>
    <property type="match status" value="1"/>
</dbReference>
<feature type="region of interest" description="Disordered" evidence="2">
    <location>
        <begin position="677"/>
        <end position="716"/>
    </location>
</feature>
<feature type="domain" description="C2" evidence="3">
    <location>
        <begin position="59"/>
        <end position="178"/>
    </location>
</feature>
<feature type="domain" description="PDZ" evidence="4">
    <location>
        <begin position="225"/>
        <end position="302"/>
    </location>
</feature>
<dbReference type="InterPro" id="IPR001478">
    <property type="entry name" value="PDZ"/>
</dbReference>
<dbReference type="Pfam" id="PF00168">
    <property type="entry name" value="C2"/>
    <property type="match status" value="1"/>
</dbReference>
<dbReference type="CDD" id="cd06711">
    <property type="entry name" value="PDZ_RGS3-like"/>
    <property type="match status" value="1"/>
</dbReference>
<keyword evidence="6" id="KW-1185">Reference proteome</keyword>
<evidence type="ECO:0000313" key="7">
    <source>
        <dbReference type="RefSeq" id="XP_017690799.1"/>
    </source>
</evidence>
<dbReference type="FunFam" id="2.60.40.150:FF:000263">
    <property type="entry name" value="Regulator of G-protein signaling 3"/>
    <property type="match status" value="1"/>
</dbReference>
<proteinExistence type="predicted"/>
<feature type="compositionally biased region" description="Basic residues" evidence="2">
    <location>
        <begin position="419"/>
        <end position="430"/>
    </location>
</feature>
<dbReference type="InterPro" id="IPR036034">
    <property type="entry name" value="PDZ_sf"/>
</dbReference>
<dbReference type="SMART" id="SM00228">
    <property type="entry name" value="PDZ"/>
    <property type="match status" value="1"/>
</dbReference>
<evidence type="ECO:0000256" key="1">
    <source>
        <dbReference type="ARBA" id="ARBA00022700"/>
    </source>
</evidence>
<dbReference type="GO" id="GO:0005886">
    <property type="term" value="C:plasma membrane"/>
    <property type="evidence" value="ECO:0007669"/>
    <property type="project" value="TreeGrafter"/>
</dbReference>
<protein>
    <submittedName>
        <fullName evidence="7 8">Regulator of G-protein signaling 3 isoform X1</fullName>
    </submittedName>
</protein>
<dbReference type="Proteomes" id="UP000504624">
    <property type="component" value="Unplaced"/>
</dbReference>
<evidence type="ECO:0000259" key="4">
    <source>
        <dbReference type="PROSITE" id="PS50106"/>
    </source>
</evidence>
<dbReference type="PROSITE" id="PS50004">
    <property type="entry name" value="C2"/>
    <property type="match status" value="1"/>
</dbReference>
<dbReference type="InterPro" id="IPR036305">
    <property type="entry name" value="RGS_sf"/>
</dbReference>
<dbReference type="InterPro" id="IPR044926">
    <property type="entry name" value="RGS_subdomain_2"/>
</dbReference>
<dbReference type="Gene3D" id="1.10.196.10">
    <property type="match status" value="1"/>
</dbReference>
<dbReference type="RefSeq" id="XP_017690800.1">
    <property type="nucleotide sequence ID" value="XM_017835311.1"/>
</dbReference>
<accession>A0A6J0IXN8</accession>
<dbReference type="CTD" id="5998"/>
<dbReference type="SUPFAM" id="SSF50729">
    <property type="entry name" value="PH domain-like"/>
    <property type="match status" value="1"/>
</dbReference>
<dbReference type="Gene3D" id="2.60.40.150">
    <property type="entry name" value="C2 domain"/>
    <property type="match status" value="1"/>
</dbReference>
<dbReference type="SUPFAM" id="SSF49562">
    <property type="entry name" value="C2 domain (Calcium/lipid-binding domain, CaLB)"/>
    <property type="match status" value="1"/>
</dbReference>
<dbReference type="PRINTS" id="PR01301">
    <property type="entry name" value="RGSPROTEIN"/>
</dbReference>
<feature type="compositionally biased region" description="Low complexity" evidence="2">
    <location>
        <begin position="620"/>
        <end position="632"/>
    </location>
</feature>
<gene>
    <name evidence="7 8" type="primary">RGS3</name>
</gene>
<dbReference type="InterPro" id="IPR016137">
    <property type="entry name" value="RGS"/>
</dbReference>
<dbReference type="CDD" id="cd08685">
    <property type="entry name" value="C2_RGS-like"/>
    <property type="match status" value="1"/>
</dbReference>
<keyword evidence="1" id="KW-0734">Signal transduction inhibitor</keyword>
<dbReference type="AlphaFoldDB" id="A0A6J0IXN8"/>
<dbReference type="Gene3D" id="2.30.29.30">
    <property type="entry name" value="Pleckstrin-homology domain (PH domain)/Phosphotyrosine-binding domain (PTB)"/>
    <property type="match status" value="1"/>
</dbReference>
<dbReference type="PANTHER" id="PTHR46848">
    <property type="entry name" value="REGULATOR OF G-PROTEIN SIGNALING 3"/>
    <property type="match status" value="1"/>
</dbReference>
<dbReference type="Pfam" id="PF00615">
    <property type="entry name" value="RGS"/>
    <property type="match status" value="1"/>
</dbReference>
<dbReference type="Gene3D" id="2.30.42.10">
    <property type="match status" value="1"/>
</dbReference>
<dbReference type="RefSeq" id="XP_017690799.1">
    <property type="nucleotide sequence ID" value="XM_017835310.1"/>
</dbReference>
<dbReference type="FunFam" id="1.10.196.10:FF:000001">
    <property type="entry name" value="Regulator of G-protein signaling 8"/>
    <property type="match status" value="1"/>
</dbReference>
<reference evidence="7 8" key="1">
    <citation type="submission" date="2025-04" db="UniProtKB">
        <authorList>
            <consortium name="RefSeq"/>
        </authorList>
    </citation>
    <scope>IDENTIFICATION</scope>
</reference>
<dbReference type="PANTHER" id="PTHR46848:SF1">
    <property type="entry name" value="REGULATOR OF G-PROTEIN SIGNALING 3"/>
    <property type="match status" value="1"/>
</dbReference>
<evidence type="ECO:0000259" key="3">
    <source>
        <dbReference type="PROSITE" id="PS50004"/>
    </source>
</evidence>
<dbReference type="SUPFAM" id="SSF50156">
    <property type="entry name" value="PDZ domain-like"/>
    <property type="match status" value="1"/>
</dbReference>
<sequence>MEQLGEPGLTRTGQRPPLLELEDLPAVRKGPCGAGQPSLRDSKAPSGGRRRISHARVKGKGQLKLSIEMRGRTLVLHVMEAKGLMGSECRACDSYVKMSIVPDADWKCRQKTKTVPDSKNPVFHEHFVFPVQEEDEQKRLLVTVWNRERNSRQSELIGCMSFGVKSLLSLDKEISGWYYLLGEDLGRTKHLKVAMRRLKQSTEPVLGSQSAAQESQDAVTLKQLKITIPRGSDGFGFTICCDSPVRVQAVDSGGPAEKAGLQQLDTVLQLNEQPVEHWKCVELAHEIRNCPTEIILLVWRLVPQVKAGPEGMIRRSSCKSTYDLQCPPHKREKNSAGPAAEQRRSCHVLCDSSEGLLLNGWDRYTELGKRGQNTLPALSRVPSAADQNYIILTPLNPGSQLLRPVYQEDDTTGGNASKGKSHTGSGRKSRLMKTVQSMKSYGNYQNCTIVRPHIPHSYGTYVTLAPKVLVFPIFVQPLDLCNPARTLLLSEELLLHESRNRTTEVTLFVYSDLLLFTKEDEPGRCNVLRNPLYLHSVKLQEGSEDRKFCLLYLAEKSECLLSLEAYSQEQKKRICWCLAENITKQQHPASAPTESKMLETDTEKPGQMHSEDGKAAVGDAPPAAEAPAPAEPWDALGATQGPLLVEKQPVAPAKGEEQPSSLPAFVIPELRLDSTFSQSVAGVAGSTTDGEDDDEEEEDEEEDDEEEDSDEQYLERNEVKRSSMIETSGCQPGYTLSVQGSLRRRTHSEGSLLQEAKGHCFTSDTTLNCSDSQGTTARWALPSPRTLKKELVKNGGSIHQLTLLFSGHRKLSGADPECSCDEGDETSRKKRSRSLAKDMKNRLGIFRRRNESPGANPSGKLDKVLKSLKPTPEEALKWGDSLEKLLLHKYGLAAFRAFLRTEFSEENLEFWLACEEFKKIKSQSKMVSKAKKIFAEYIAIQSCKEVNLDSYTREHTKENLQNITRSCFDLAQKRIYGLMEKDSYPRFLRSDLYLDIINQKKASSPL</sequence>
<evidence type="ECO:0000259" key="5">
    <source>
        <dbReference type="PROSITE" id="PS50132"/>
    </source>
</evidence>
<feature type="region of interest" description="Disordered" evidence="2">
    <location>
        <begin position="587"/>
        <end position="636"/>
    </location>
</feature>
<feature type="region of interest" description="Disordered" evidence="2">
    <location>
        <begin position="810"/>
        <end position="835"/>
    </location>
</feature>
<feature type="domain" description="RGS" evidence="5">
    <location>
        <begin position="881"/>
        <end position="997"/>
    </location>
</feature>
<dbReference type="InterPro" id="IPR034951">
    <property type="entry name" value="RGS_RGS3"/>
</dbReference>
<feature type="region of interest" description="Disordered" evidence="2">
    <location>
        <begin position="406"/>
        <end position="430"/>
    </location>
</feature>
<dbReference type="GeneID" id="108507386"/>
<name>A0A6J0IXN8_9PASS</name>
<dbReference type="InterPro" id="IPR035892">
    <property type="entry name" value="C2_domain_sf"/>
</dbReference>
<dbReference type="GO" id="GO:0005634">
    <property type="term" value="C:nucleus"/>
    <property type="evidence" value="ECO:0007669"/>
    <property type="project" value="TreeGrafter"/>
</dbReference>
<feature type="region of interest" description="Disordered" evidence="2">
    <location>
        <begin position="1"/>
        <end position="52"/>
    </location>
</feature>
<dbReference type="Pfam" id="PF00595">
    <property type="entry name" value="PDZ"/>
    <property type="match status" value="1"/>
</dbReference>
<feature type="compositionally biased region" description="Polar residues" evidence="2">
    <location>
        <begin position="677"/>
        <end position="688"/>
    </location>
</feature>
<dbReference type="InterPro" id="IPR011993">
    <property type="entry name" value="PH-like_dom_sf"/>
</dbReference>
<dbReference type="GO" id="GO:0009968">
    <property type="term" value="P:negative regulation of signal transduction"/>
    <property type="evidence" value="ECO:0007669"/>
    <property type="project" value="UniProtKB-KW"/>
</dbReference>
<dbReference type="OrthoDB" id="196547at2759"/>
<feature type="compositionally biased region" description="Acidic residues" evidence="2">
    <location>
        <begin position="689"/>
        <end position="712"/>
    </location>
</feature>
<evidence type="ECO:0000313" key="6">
    <source>
        <dbReference type="Proteomes" id="UP000504624"/>
    </source>
</evidence>
<dbReference type="PROSITE" id="PS50106">
    <property type="entry name" value="PDZ"/>
    <property type="match status" value="1"/>
</dbReference>
<feature type="compositionally biased region" description="Basic and acidic residues" evidence="2">
    <location>
        <begin position="596"/>
        <end position="614"/>
    </location>
</feature>
<dbReference type="CDD" id="cd08713">
    <property type="entry name" value="RGS_RGS3"/>
    <property type="match status" value="1"/>
</dbReference>